<protein>
    <recommendedName>
        <fullName evidence="4">Sigma-70 family RNA polymerase sigma factor</fullName>
    </recommendedName>
</protein>
<comment type="caution">
    <text evidence="2">The sequence shown here is derived from an EMBL/GenBank/DDBJ whole genome shotgun (WGS) entry which is preliminary data.</text>
</comment>
<organism evidence="2 3">
    <name type="scientific">Haloferula sargassicola</name>
    <dbReference type="NCBI Taxonomy" id="490096"/>
    <lineage>
        <taxon>Bacteria</taxon>
        <taxon>Pseudomonadati</taxon>
        <taxon>Verrucomicrobiota</taxon>
        <taxon>Verrucomicrobiia</taxon>
        <taxon>Verrucomicrobiales</taxon>
        <taxon>Verrucomicrobiaceae</taxon>
        <taxon>Haloferula</taxon>
    </lineage>
</organism>
<dbReference type="EMBL" id="BAABRI010000004">
    <property type="protein sequence ID" value="GAA5481682.1"/>
    <property type="molecule type" value="Genomic_DNA"/>
</dbReference>
<keyword evidence="3" id="KW-1185">Reference proteome</keyword>
<dbReference type="RefSeq" id="WP_353565832.1">
    <property type="nucleotide sequence ID" value="NZ_BAABRI010000004.1"/>
</dbReference>
<reference evidence="2 3" key="1">
    <citation type="submission" date="2024-02" db="EMBL/GenBank/DDBJ databases">
        <title>Haloferula sargassicola NBRC 104335.</title>
        <authorList>
            <person name="Ichikawa N."/>
            <person name="Katano-Makiyama Y."/>
            <person name="Hidaka K."/>
        </authorList>
    </citation>
    <scope>NUCLEOTIDE SEQUENCE [LARGE SCALE GENOMIC DNA]</scope>
    <source>
        <strain evidence="2 3">NBRC 104335</strain>
    </source>
</reference>
<evidence type="ECO:0000313" key="3">
    <source>
        <dbReference type="Proteomes" id="UP001476282"/>
    </source>
</evidence>
<gene>
    <name evidence="2" type="ORF">Hsar01_00893</name>
</gene>
<feature type="region of interest" description="Disordered" evidence="1">
    <location>
        <begin position="84"/>
        <end position="104"/>
    </location>
</feature>
<sequence>MSNELQLLEGATLDQWQRCWEACWARARRPVEGILVPEAEAARLAERAMRNVSLDYDEFPSEAEFAAKALEEISRTGREIVAAQRREARDPQLHHDPGDPRYERNLDLDRLQKRDAEGTFADREWNRLPPLLRPLALHTLGRKGIKGPDAEEVFNDTLVELARERSGGGAPILDPTVFEELIPLHTRIVGFRAIDWMRRRGAQKNRPNTGDSFDALTGDPERPVQFEDESADPGQTTFERIYSECREALTAKEWDLIYTLYVAQTAPVQELIADAGFCARHGLRAGASPSTKRRELLIKAEEALTKIRKNFFI</sequence>
<evidence type="ECO:0008006" key="4">
    <source>
        <dbReference type="Google" id="ProtNLM"/>
    </source>
</evidence>
<accession>A0ABP9ULV8</accession>
<name>A0ABP9ULV8_9BACT</name>
<evidence type="ECO:0000256" key="1">
    <source>
        <dbReference type="SAM" id="MobiDB-lite"/>
    </source>
</evidence>
<dbReference type="Proteomes" id="UP001476282">
    <property type="component" value="Unassembled WGS sequence"/>
</dbReference>
<proteinExistence type="predicted"/>
<evidence type="ECO:0000313" key="2">
    <source>
        <dbReference type="EMBL" id="GAA5481682.1"/>
    </source>
</evidence>